<dbReference type="InterPro" id="IPR005946">
    <property type="entry name" value="Rib-P_diPkinase"/>
</dbReference>
<keyword evidence="1" id="KW-0418">Kinase</keyword>
<organism evidence="1 2">
    <name type="scientific">Klebsiella michiganensis</name>
    <dbReference type="NCBI Taxonomy" id="1134687"/>
    <lineage>
        <taxon>Bacteria</taxon>
        <taxon>Pseudomonadati</taxon>
        <taxon>Pseudomonadota</taxon>
        <taxon>Gammaproteobacteria</taxon>
        <taxon>Enterobacterales</taxon>
        <taxon>Enterobacteriaceae</taxon>
        <taxon>Klebsiella/Raoultella group</taxon>
        <taxon>Klebsiella</taxon>
    </lineage>
</organism>
<dbReference type="InterPro" id="IPR029057">
    <property type="entry name" value="PRTase-like"/>
</dbReference>
<dbReference type="AlphaFoldDB" id="A0A7H4M4X0"/>
<dbReference type="GO" id="GO:0016301">
    <property type="term" value="F:kinase activity"/>
    <property type="evidence" value="ECO:0007669"/>
    <property type="project" value="UniProtKB-KW"/>
</dbReference>
<comment type="caution">
    <text evidence="1">The sequence shown here is derived from an EMBL/GenBank/DDBJ whole genome shotgun (WGS) entry which is preliminary data.</text>
</comment>
<accession>A0A7H4M4X0</accession>
<name>A0A7H4M4X0_9ENTR</name>
<dbReference type="GO" id="GO:0006164">
    <property type="term" value="P:purine nucleotide biosynthetic process"/>
    <property type="evidence" value="ECO:0007669"/>
    <property type="project" value="TreeGrafter"/>
</dbReference>
<dbReference type="InterPro" id="IPR000836">
    <property type="entry name" value="PRTase_dom"/>
</dbReference>
<keyword evidence="1" id="KW-0808">Transferase</keyword>
<protein>
    <submittedName>
        <fullName evidence="1">Ribose-phosphate pyrophosphokinase</fullName>
        <ecNumber evidence="1">2.7.6.1</ecNumber>
    </submittedName>
</protein>
<dbReference type="PANTHER" id="PTHR10210:SF41">
    <property type="entry name" value="RIBOSE-PHOSPHATE PYROPHOSPHOKINASE 1, CHLOROPLASTIC"/>
    <property type="match status" value="1"/>
</dbReference>
<dbReference type="GO" id="GO:0004749">
    <property type="term" value="F:ribose phosphate diphosphokinase activity"/>
    <property type="evidence" value="ECO:0007669"/>
    <property type="project" value="UniProtKB-EC"/>
</dbReference>
<dbReference type="PANTHER" id="PTHR10210">
    <property type="entry name" value="RIBOSE-PHOSPHATE DIPHOSPHOKINASE FAMILY MEMBER"/>
    <property type="match status" value="1"/>
</dbReference>
<reference evidence="1 2" key="1">
    <citation type="submission" date="2018-06" db="EMBL/GenBank/DDBJ databases">
        <authorList>
            <consortium name="Pathogen Informatics"/>
            <person name="Doyle S."/>
        </authorList>
    </citation>
    <scope>NUCLEOTIDE SEQUENCE [LARGE SCALE GENOMIC DNA]</scope>
    <source>
        <strain evidence="1 2">NCTC11694</strain>
    </source>
</reference>
<dbReference type="GO" id="GO:0000287">
    <property type="term" value="F:magnesium ion binding"/>
    <property type="evidence" value="ECO:0007669"/>
    <property type="project" value="InterPro"/>
</dbReference>
<dbReference type="Gene3D" id="3.40.50.2020">
    <property type="match status" value="2"/>
</dbReference>
<sequence length="234" mass="25018">MSEKFTLELDDEAFTLASGVFPDGAVWLKVTDPLPPSARLMRIRAVALRDMNDFMLLAQLVEAVRHVTDVTFSHLELPWLPWARQDRHMVPGDSFALKVFARQLNTLGFDKVVVLDPHSDAAAAAVNNMVAVAQQHCLLQSAGLRQAIAAGELMLVAPDAGALKKIHPVAKACGAGEFAILGKERDLASGALTGFSLLTGDVAGKRCLLLTTSATLAAPLSARRRCCARRAPAA</sequence>
<dbReference type="Proteomes" id="UP000255050">
    <property type="component" value="Unassembled WGS sequence"/>
</dbReference>
<dbReference type="EC" id="2.7.6.1" evidence="1"/>
<evidence type="ECO:0000313" key="1">
    <source>
        <dbReference type="EMBL" id="STR43446.1"/>
    </source>
</evidence>
<gene>
    <name evidence="1" type="primary">prs</name>
    <name evidence="1" type="ORF">NCTC11694_04715</name>
</gene>
<dbReference type="GO" id="GO:0006015">
    <property type="term" value="P:5-phosphoribose 1-diphosphate biosynthetic process"/>
    <property type="evidence" value="ECO:0007669"/>
    <property type="project" value="TreeGrafter"/>
</dbReference>
<evidence type="ECO:0000313" key="2">
    <source>
        <dbReference type="Proteomes" id="UP000255050"/>
    </source>
</evidence>
<dbReference type="CDD" id="cd06223">
    <property type="entry name" value="PRTases_typeI"/>
    <property type="match status" value="1"/>
</dbReference>
<dbReference type="SUPFAM" id="SSF53271">
    <property type="entry name" value="PRTase-like"/>
    <property type="match status" value="1"/>
</dbReference>
<dbReference type="GO" id="GO:0005737">
    <property type="term" value="C:cytoplasm"/>
    <property type="evidence" value="ECO:0007669"/>
    <property type="project" value="TreeGrafter"/>
</dbReference>
<dbReference type="GO" id="GO:0002189">
    <property type="term" value="C:ribose phosphate diphosphokinase complex"/>
    <property type="evidence" value="ECO:0007669"/>
    <property type="project" value="TreeGrafter"/>
</dbReference>
<proteinExistence type="predicted"/>
<dbReference type="EMBL" id="UGJR01000002">
    <property type="protein sequence ID" value="STR43446.1"/>
    <property type="molecule type" value="Genomic_DNA"/>
</dbReference>